<evidence type="ECO:0000313" key="1">
    <source>
        <dbReference type="EMBL" id="RKP44751.1"/>
    </source>
</evidence>
<gene>
    <name evidence="1" type="ORF">D7S86_27420</name>
</gene>
<comment type="caution">
    <text evidence="1">The sequence shown here is derived from an EMBL/GenBank/DDBJ whole genome shotgun (WGS) entry which is preliminary data.</text>
</comment>
<protein>
    <submittedName>
        <fullName evidence="1">Uncharacterized protein</fullName>
    </submittedName>
</protein>
<dbReference type="EMBL" id="RBZU01000019">
    <property type="protein sequence ID" value="RKP44751.1"/>
    <property type="molecule type" value="Genomic_DNA"/>
</dbReference>
<dbReference type="RefSeq" id="WP_121091298.1">
    <property type="nucleotide sequence ID" value="NZ_RBZU01000019.1"/>
</dbReference>
<accession>A0A494X4Z3</accession>
<proteinExistence type="predicted"/>
<reference evidence="1 2" key="1">
    <citation type="submission" date="2018-10" db="EMBL/GenBank/DDBJ databases">
        <title>Robbsia sp. DHC34, isolated from soil.</title>
        <authorList>
            <person name="Gao Z.-H."/>
            <person name="Qiu L.-H."/>
        </authorList>
    </citation>
    <scope>NUCLEOTIDE SEQUENCE [LARGE SCALE GENOMIC DNA]</scope>
    <source>
        <strain evidence="1 2">DHC34</strain>
    </source>
</reference>
<name>A0A494X4Z3_9BURK</name>
<organism evidence="1 2">
    <name type="scientific">Pararobbsia silviterrae</name>
    <dbReference type="NCBI Taxonomy" id="1792498"/>
    <lineage>
        <taxon>Bacteria</taxon>
        <taxon>Pseudomonadati</taxon>
        <taxon>Pseudomonadota</taxon>
        <taxon>Betaproteobacteria</taxon>
        <taxon>Burkholderiales</taxon>
        <taxon>Burkholderiaceae</taxon>
        <taxon>Pararobbsia</taxon>
    </lineage>
</organism>
<sequence length="135" mass="14829">MTPSEATHYEWIKHVIEMLPEWGIVLTGAKGVGEIPNEQSRYGTAWPGAPRYPHPMKGSVVLGVFKEFDLYLCEQAALPPTLVARHGADGAYTSFNPTLRHDADLKEQHPAIQEAYARAAALGYGAMLGVSRPER</sequence>
<dbReference type="AlphaFoldDB" id="A0A494X4Z3"/>
<evidence type="ECO:0000313" key="2">
    <source>
        <dbReference type="Proteomes" id="UP000270342"/>
    </source>
</evidence>
<keyword evidence="2" id="KW-1185">Reference proteome</keyword>
<dbReference type="OrthoDB" id="10017505at2"/>
<dbReference type="Proteomes" id="UP000270342">
    <property type="component" value="Unassembled WGS sequence"/>
</dbReference>